<evidence type="ECO:0000256" key="3">
    <source>
        <dbReference type="ARBA" id="ARBA00022840"/>
    </source>
</evidence>
<comment type="catalytic activity">
    <reaction evidence="5">
        <text>(6S)-5-formyl-5,6,7,8-tetrahydrofolate + ATP = (6R)-5,10-methenyltetrahydrofolate + ADP + phosphate</text>
        <dbReference type="Rhea" id="RHEA:10488"/>
        <dbReference type="ChEBI" id="CHEBI:30616"/>
        <dbReference type="ChEBI" id="CHEBI:43474"/>
        <dbReference type="ChEBI" id="CHEBI:57455"/>
        <dbReference type="ChEBI" id="CHEBI:57457"/>
        <dbReference type="ChEBI" id="CHEBI:456216"/>
        <dbReference type="EC" id="6.3.3.2"/>
    </reaction>
</comment>
<comment type="cofactor">
    <cofactor evidence="5">
        <name>Mg(2+)</name>
        <dbReference type="ChEBI" id="CHEBI:18420"/>
    </cofactor>
</comment>
<dbReference type="Gene3D" id="3.40.50.10420">
    <property type="entry name" value="NagB/RpiA/CoA transferase-like"/>
    <property type="match status" value="1"/>
</dbReference>
<dbReference type="EMBL" id="NWBP01000016">
    <property type="protein sequence ID" value="PCC83047.1"/>
    <property type="molecule type" value="Genomic_DNA"/>
</dbReference>
<feature type="binding site" evidence="4">
    <location>
        <begin position="8"/>
        <end position="12"/>
    </location>
    <ligand>
        <name>ATP</name>
        <dbReference type="ChEBI" id="CHEBI:30616"/>
    </ligand>
</feature>
<dbReference type="Pfam" id="PF01812">
    <property type="entry name" value="5-FTHF_cyc-lig"/>
    <property type="match status" value="1"/>
</dbReference>
<dbReference type="InterPro" id="IPR037171">
    <property type="entry name" value="NagB/RpiA_transferase-like"/>
</dbReference>
<gene>
    <name evidence="6" type="ORF">COM45_04395</name>
</gene>
<dbReference type="PIRSF" id="PIRSF006806">
    <property type="entry name" value="FTHF_cligase"/>
    <property type="match status" value="1"/>
</dbReference>
<evidence type="ECO:0000256" key="5">
    <source>
        <dbReference type="RuleBase" id="RU361279"/>
    </source>
</evidence>
<accession>A0A2A4AKH7</accession>
<keyword evidence="2 4" id="KW-0547">Nucleotide-binding</keyword>
<feature type="binding site" evidence="4">
    <location>
        <position position="57"/>
    </location>
    <ligand>
        <name>substrate</name>
    </ligand>
</feature>
<dbReference type="PANTHER" id="PTHR23407">
    <property type="entry name" value="ATPASE INHIBITOR/5-FORMYLTETRAHYDROFOLATE CYCLO-LIGASE"/>
    <property type="match status" value="1"/>
</dbReference>
<evidence type="ECO:0000256" key="1">
    <source>
        <dbReference type="ARBA" id="ARBA00010638"/>
    </source>
</evidence>
<dbReference type="GO" id="GO:0030272">
    <property type="term" value="F:5-formyltetrahydrofolate cyclo-ligase activity"/>
    <property type="evidence" value="ECO:0007669"/>
    <property type="project" value="UniProtKB-EC"/>
</dbReference>
<proteinExistence type="inferred from homology"/>
<dbReference type="AlphaFoldDB" id="A0A2A4AKH7"/>
<dbReference type="SUPFAM" id="SSF100950">
    <property type="entry name" value="NagB/RpiA/CoA transferase-like"/>
    <property type="match status" value="1"/>
</dbReference>
<comment type="caution">
    <text evidence="6">The sequence shown here is derived from an EMBL/GenBank/DDBJ whole genome shotgun (WGS) entry which is preliminary data.</text>
</comment>
<keyword evidence="6" id="KW-0436">Ligase</keyword>
<reference evidence="6 7" key="1">
    <citation type="submission" date="2017-09" db="EMBL/GenBank/DDBJ databases">
        <title>Draft Genome Sequence of Corynebacterium accolens AH4003.</title>
        <authorList>
            <person name="Chen Y."/>
            <person name="Oosthuysen W.F."/>
            <person name="Kelley S."/>
            <person name="Horswill A."/>
        </authorList>
    </citation>
    <scope>NUCLEOTIDE SEQUENCE [LARGE SCALE GENOMIC DNA]</scope>
    <source>
        <strain evidence="6 7">AH4003</strain>
    </source>
</reference>
<name>A0A2A4AKH7_9CORY</name>
<dbReference type="InterPro" id="IPR002698">
    <property type="entry name" value="FTHF_cligase"/>
</dbReference>
<protein>
    <recommendedName>
        <fullName evidence="5">5-formyltetrahydrofolate cyclo-ligase</fullName>
        <ecNumber evidence="5">6.3.3.2</ecNumber>
    </recommendedName>
</protein>
<keyword evidence="5" id="KW-0479">Metal-binding</keyword>
<dbReference type="PANTHER" id="PTHR23407:SF1">
    <property type="entry name" value="5-FORMYLTETRAHYDROFOLATE CYCLO-LIGASE"/>
    <property type="match status" value="1"/>
</dbReference>
<dbReference type="NCBIfam" id="TIGR02727">
    <property type="entry name" value="MTHFS_bact"/>
    <property type="match status" value="1"/>
</dbReference>
<dbReference type="GO" id="GO:0035999">
    <property type="term" value="P:tetrahydrofolate interconversion"/>
    <property type="evidence" value="ECO:0007669"/>
    <property type="project" value="TreeGrafter"/>
</dbReference>
<evidence type="ECO:0000313" key="6">
    <source>
        <dbReference type="EMBL" id="PCC83047.1"/>
    </source>
</evidence>
<dbReference type="GO" id="GO:0046872">
    <property type="term" value="F:metal ion binding"/>
    <property type="evidence" value="ECO:0007669"/>
    <property type="project" value="UniProtKB-KW"/>
</dbReference>
<evidence type="ECO:0000313" key="7">
    <source>
        <dbReference type="Proteomes" id="UP000218690"/>
    </source>
</evidence>
<evidence type="ECO:0000256" key="4">
    <source>
        <dbReference type="PIRSR" id="PIRSR006806-1"/>
    </source>
</evidence>
<organism evidence="6 7">
    <name type="scientific">Corynebacterium accolens</name>
    <dbReference type="NCBI Taxonomy" id="38284"/>
    <lineage>
        <taxon>Bacteria</taxon>
        <taxon>Bacillati</taxon>
        <taxon>Actinomycetota</taxon>
        <taxon>Actinomycetes</taxon>
        <taxon>Mycobacteriales</taxon>
        <taxon>Corynebacteriaceae</taxon>
        <taxon>Corynebacterium</taxon>
    </lineage>
</organism>
<dbReference type="Proteomes" id="UP000218690">
    <property type="component" value="Unassembled WGS sequence"/>
</dbReference>
<feature type="binding site" evidence="4">
    <location>
        <begin position="135"/>
        <end position="143"/>
    </location>
    <ligand>
        <name>ATP</name>
        <dbReference type="ChEBI" id="CHEBI:30616"/>
    </ligand>
</feature>
<sequence>MTEIAKQKQALRIELLDARRTRSPEEKATADAAWCNAAAQLLSPDMQVAAYNPLGSEPGGSEFVHTLAQACKAVYLPISGDDGQLYWALYEGPESLQPGALGIAEPTGERFPSSILAELDFIFAPAMAVDKSGYRLGKGAGYYDRALTPLVPGKPKVIAMVHSSEVRDVPKEEHDRPVDVILTERGLVDIEPDV</sequence>
<dbReference type="EC" id="6.3.3.2" evidence="5"/>
<evidence type="ECO:0000256" key="2">
    <source>
        <dbReference type="ARBA" id="ARBA00022741"/>
    </source>
</evidence>
<keyword evidence="5" id="KW-0460">Magnesium</keyword>
<dbReference type="GO" id="GO:0005524">
    <property type="term" value="F:ATP binding"/>
    <property type="evidence" value="ECO:0007669"/>
    <property type="project" value="UniProtKB-KW"/>
</dbReference>
<keyword evidence="3 4" id="KW-0067">ATP-binding</keyword>
<comment type="similarity">
    <text evidence="1 5">Belongs to the 5-formyltetrahydrofolate cyclo-ligase family.</text>
</comment>
<dbReference type="GO" id="GO:0009396">
    <property type="term" value="P:folic acid-containing compound biosynthetic process"/>
    <property type="evidence" value="ECO:0007669"/>
    <property type="project" value="TreeGrafter"/>
</dbReference>
<dbReference type="InterPro" id="IPR024185">
    <property type="entry name" value="FTHF_cligase-like_sf"/>
</dbReference>